<feature type="domain" description="HTH cro/C1-type" evidence="1">
    <location>
        <begin position="39"/>
        <end position="84"/>
    </location>
</feature>
<protein>
    <submittedName>
        <fullName evidence="2">Helix-turn-helix transcriptional regulator</fullName>
    </submittedName>
</protein>
<organism evidence="2 3">
    <name type="scientific">Bowmanella yangjiangensis</name>
    <dbReference type="NCBI Taxonomy" id="2811230"/>
    <lineage>
        <taxon>Bacteria</taxon>
        <taxon>Pseudomonadati</taxon>
        <taxon>Pseudomonadota</taxon>
        <taxon>Gammaproteobacteria</taxon>
        <taxon>Alteromonadales</taxon>
        <taxon>Alteromonadaceae</taxon>
        <taxon>Bowmanella</taxon>
    </lineage>
</organism>
<dbReference type="SMART" id="SM00530">
    <property type="entry name" value="HTH_XRE"/>
    <property type="match status" value="1"/>
</dbReference>
<dbReference type="Proteomes" id="UP000663992">
    <property type="component" value="Unassembled WGS sequence"/>
</dbReference>
<comment type="caution">
    <text evidence="2">The sequence shown here is derived from an EMBL/GenBank/DDBJ whole genome shotgun (WGS) entry which is preliminary data.</text>
</comment>
<evidence type="ECO:0000313" key="2">
    <source>
        <dbReference type="EMBL" id="MBN7822317.1"/>
    </source>
</evidence>
<dbReference type="Pfam" id="PF01381">
    <property type="entry name" value="HTH_3"/>
    <property type="match status" value="1"/>
</dbReference>
<dbReference type="EMBL" id="JAFKCS010000049">
    <property type="protein sequence ID" value="MBN7822317.1"/>
    <property type="molecule type" value="Genomic_DNA"/>
</dbReference>
<evidence type="ECO:0000313" key="3">
    <source>
        <dbReference type="Proteomes" id="UP000663992"/>
    </source>
</evidence>
<dbReference type="InterPro" id="IPR010982">
    <property type="entry name" value="Lambda_DNA-bd_dom_sf"/>
</dbReference>
<name>A0ABS3CYW8_9ALTE</name>
<dbReference type="Gene3D" id="1.10.260.40">
    <property type="entry name" value="lambda repressor-like DNA-binding domains"/>
    <property type="match status" value="1"/>
</dbReference>
<gene>
    <name evidence="2" type="ORF">J0A65_20795</name>
</gene>
<dbReference type="CDD" id="cd00093">
    <property type="entry name" value="HTH_XRE"/>
    <property type="match status" value="1"/>
</dbReference>
<sequence length="131" mass="14987">MSGYSKLKSRSKQSLNFWVESAKQDFMISVHSAMRRDEISKAKLAELVSCSPAYITKVLKGDANFTIETMVKIARALNSKLCIQLAEPHQSIRWFGVVESRRQVEHRPATINRHWIQGNEQDLRKTALRAS</sequence>
<reference evidence="2 3" key="1">
    <citation type="submission" date="2021-03" db="EMBL/GenBank/DDBJ databases">
        <title>novel species isolated from a fishpond in China.</title>
        <authorList>
            <person name="Lu H."/>
            <person name="Cai Z."/>
        </authorList>
    </citation>
    <scope>NUCLEOTIDE SEQUENCE [LARGE SCALE GENOMIC DNA]</scope>
    <source>
        <strain evidence="2 3">Y57</strain>
    </source>
</reference>
<keyword evidence="3" id="KW-1185">Reference proteome</keyword>
<dbReference type="RefSeq" id="WP_206596259.1">
    <property type="nucleotide sequence ID" value="NZ_JAFKCS010000049.1"/>
</dbReference>
<dbReference type="PROSITE" id="PS50943">
    <property type="entry name" value="HTH_CROC1"/>
    <property type="match status" value="1"/>
</dbReference>
<dbReference type="InterPro" id="IPR001387">
    <property type="entry name" value="Cro/C1-type_HTH"/>
</dbReference>
<dbReference type="SUPFAM" id="SSF47413">
    <property type="entry name" value="lambda repressor-like DNA-binding domains"/>
    <property type="match status" value="1"/>
</dbReference>
<proteinExistence type="predicted"/>
<accession>A0ABS3CYW8</accession>
<evidence type="ECO:0000259" key="1">
    <source>
        <dbReference type="PROSITE" id="PS50943"/>
    </source>
</evidence>